<comment type="caution">
    <text evidence="1">The sequence shown here is derived from an EMBL/GenBank/DDBJ whole genome shotgun (WGS) entry which is preliminary data.</text>
</comment>
<accession>A0A4Y2C0R2</accession>
<name>A0A4Y2C0R2_ARAVE</name>
<evidence type="ECO:0000313" key="1">
    <source>
        <dbReference type="EMBL" id="GBL97679.1"/>
    </source>
</evidence>
<dbReference type="Proteomes" id="UP000499080">
    <property type="component" value="Unassembled WGS sequence"/>
</dbReference>
<organism evidence="1 2">
    <name type="scientific">Araneus ventricosus</name>
    <name type="common">Orbweaver spider</name>
    <name type="synonym">Epeira ventricosa</name>
    <dbReference type="NCBI Taxonomy" id="182803"/>
    <lineage>
        <taxon>Eukaryota</taxon>
        <taxon>Metazoa</taxon>
        <taxon>Ecdysozoa</taxon>
        <taxon>Arthropoda</taxon>
        <taxon>Chelicerata</taxon>
        <taxon>Arachnida</taxon>
        <taxon>Araneae</taxon>
        <taxon>Araneomorphae</taxon>
        <taxon>Entelegynae</taxon>
        <taxon>Araneoidea</taxon>
        <taxon>Araneidae</taxon>
        <taxon>Araneus</taxon>
    </lineage>
</organism>
<gene>
    <name evidence="1" type="ORF">AVEN_79523_1</name>
</gene>
<dbReference type="EMBL" id="BGPR01085005">
    <property type="protein sequence ID" value="GBL97679.1"/>
    <property type="molecule type" value="Genomic_DNA"/>
</dbReference>
<reference evidence="1 2" key="1">
    <citation type="journal article" date="2019" name="Sci. Rep.">
        <title>Orb-weaving spider Araneus ventricosus genome elucidates the spidroin gene catalogue.</title>
        <authorList>
            <person name="Kono N."/>
            <person name="Nakamura H."/>
            <person name="Ohtoshi R."/>
            <person name="Moran D.A.P."/>
            <person name="Shinohara A."/>
            <person name="Yoshida Y."/>
            <person name="Fujiwara M."/>
            <person name="Mori M."/>
            <person name="Tomita M."/>
            <person name="Arakawa K."/>
        </authorList>
    </citation>
    <scope>NUCLEOTIDE SEQUENCE [LARGE SCALE GENOMIC DNA]</scope>
</reference>
<protein>
    <submittedName>
        <fullName evidence="1">Uncharacterized protein</fullName>
    </submittedName>
</protein>
<dbReference type="AlphaFoldDB" id="A0A4Y2C0R2"/>
<sequence length="76" mass="8790">MLPKDACMYIALKTNKDLREQEAFSNQQGVFLPRLSNTLTQYKNEYVHIVLSDEIEYAFGNNDEIEKAFGAKDEIE</sequence>
<keyword evidence="2" id="KW-1185">Reference proteome</keyword>
<evidence type="ECO:0000313" key="2">
    <source>
        <dbReference type="Proteomes" id="UP000499080"/>
    </source>
</evidence>
<proteinExistence type="predicted"/>